<organism evidence="1 2">
    <name type="scientific">Halomonas llamarensis</name>
    <dbReference type="NCBI Taxonomy" id="2945104"/>
    <lineage>
        <taxon>Bacteria</taxon>
        <taxon>Pseudomonadati</taxon>
        <taxon>Pseudomonadota</taxon>
        <taxon>Gammaproteobacteria</taxon>
        <taxon>Oceanospirillales</taxon>
        <taxon>Halomonadaceae</taxon>
        <taxon>Halomonas</taxon>
    </lineage>
</organism>
<dbReference type="RefSeq" id="WP_250084326.1">
    <property type="nucleotide sequence ID" value="NZ_JAMJPJ010000051.1"/>
</dbReference>
<dbReference type="InterPro" id="IPR004027">
    <property type="entry name" value="SEC_C_motif"/>
</dbReference>
<dbReference type="Proteomes" id="UP001165308">
    <property type="component" value="Unassembled WGS sequence"/>
</dbReference>
<evidence type="ECO:0000313" key="2">
    <source>
        <dbReference type="Proteomes" id="UP001165308"/>
    </source>
</evidence>
<sequence>MIGVESPEIPEDISDLEKLLNPEALQLKSTKVPRNSPCPCGSGKKYKKCCENIKLTP</sequence>
<gene>
    <name evidence="1" type="ORF">M8006_17095</name>
</gene>
<proteinExistence type="predicted"/>
<dbReference type="SUPFAM" id="SSF103642">
    <property type="entry name" value="Sec-C motif"/>
    <property type="match status" value="1"/>
</dbReference>
<dbReference type="EMBL" id="JAMJPJ010000051">
    <property type="protein sequence ID" value="MCL7931672.1"/>
    <property type="molecule type" value="Genomic_DNA"/>
</dbReference>
<name>A0ABT0SVB9_9GAMM</name>
<protein>
    <submittedName>
        <fullName evidence="1">SEC-C metal-binding domain-containing protein</fullName>
    </submittedName>
</protein>
<accession>A0ABT0SVB9</accession>
<evidence type="ECO:0000313" key="1">
    <source>
        <dbReference type="EMBL" id="MCL7931672.1"/>
    </source>
</evidence>
<comment type="caution">
    <text evidence="1">The sequence shown here is derived from an EMBL/GenBank/DDBJ whole genome shotgun (WGS) entry which is preliminary data.</text>
</comment>
<dbReference type="Gene3D" id="3.10.450.50">
    <property type="match status" value="1"/>
</dbReference>
<dbReference type="Pfam" id="PF02810">
    <property type="entry name" value="SEC-C"/>
    <property type="match status" value="1"/>
</dbReference>
<reference evidence="1" key="1">
    <citation type="submission" date="2022-05" db="EMBL/GenBank/DDBJ databases">
        <title>Halomonas geminus sp. nov. and Halomonas llamarensis sp. nov. isolated from high-altitude salars of the Atacama Desert.</title>
        <authorList>
            <person name="Hintersatz C."/>
            <person name="Rojas L.A."/>
            <person name="Wei T.-S."/>
            <person name="Kutschke S."/>
            <person name="Lehmann F."/>
            <person name="Jain R."/>
            <person name="Pollmann K."/>
        </authorList>
    </citation>
    <scope>NUCLEOTIDE SEQUENCE</scope>
    <source>
        <strain evidence="1">ATCHA</strain>
    </source>
</reference>
<keyword evidence="2" id="KW-1185">Reference proteome</keyword>